<proteinExistence type="predicted"/>
<evidence type="ECO:0000313" key="2">
    <source>
        <dbReference type="EMBL" id="KSU12780.1"/>
    </source>
</evidence>
<name>A0A0V8DGP1_LACLL</name>
<dbReference type="Proteomes" id="UP000054230">
    <property type="component" value="Unassembled WGS sequence"/>
</dbReference>
<dbReference type="RefSeq" id="WP_237671090.1">
    <property type="nucleotide sequence ID" value="NZ_LKLP01000033.1"/>
</dbReference>
<dbReference type="AlphaFoldDB" id="A0A0V8DGP1"/>
<feature type="domain" description="HTH cro/C1-type" evidence="1">
    <location>
        <begin position="11"/>
        <end position="66"/>
    </location>
</feature>
<dbReference type="SUPFAM" id="SSF47413">
    <property type="entry name" value="lambda repressor-like DNA-binding domains"/>
    <property type="match status" value="1"/>
</dbReference>
<dbReference type="Gene3D" id="1.10.260.40">
    <property type="entry name" value="lambda repressor-like DNA-binding domains"/>
    <property type="match status" value="1"/>
</dbReference>
<sequence length="78" mass="8753">MAQENMISQKLRVLLAQRTMKNRDLANETGIAQSTISRITSGRSVLIRFDTIEKICKSLHVEPSELFTPCKPLGGHDK</sequence>
<reference evidence="3" key="1">
    <citation type="submission" date="2015-10" db="EMBL/GenBank/DDBJ databases">
        <title>Draft Genome Sequences of 11 Lactococcus lactis subspecies cremoris strains.</title>
        <authorList>
            <person name="Wels M."/>
            <person name="Backus L."/>
            <person name="Boekhorst J."/>
            <person name="Dijkstra A."/>
            <person name="Beerthuizen M."/>
            <person name="Kelly W."/>
            <person name="Siezen R."/>
            <person name="Bachmann H."/>
            <person name="Van Hijum S."/>
        </authorList>
    </citation>
    <scope>NUCLEOTIDE SEQUENCE [LARGE SCALE GENOMIC DNA]</scope>
    <source>
        <strain evidence="3">LMG8520</strain>
    </source>
</reference>
<organism evidence="2 3">
    <name type="scientific">Lactococcus lactis subsp. lactis</name>
    <name type="common">Streptococcus lactis</name>
    <dbReference type="NCBI Taxonomy" id="1360"/>
    <lineage>
        <taxon>Bacteria</taxon>
        <taxon>Bacillati</taxon>
        <taxon>Bacillota</taxon>
        <taxon>Bacilli</taxon>
        <taxon>Lactobacillales</taxon>
        <taxon>Streptococcaceae</taxon>
        <taxon>Lactococcus</taxon>
    </lineage>
</organism>
<dbReference type="PANTHER" id="PTHR37301">
    <property type="entry name" value="DNA-BINDING PROTEIN-RELATED"/>
    <property type="match status" value="1"/>
</dbReference>
<evidence type="ECO:0000259" key="1">
    <source>
        <dbReference type="PROSITE" id="PS50943"/>
    </source>
</evidence>
<accession>A0A0V8DGP1</accession>
<dbReference type="SMART" id="SM00530">
    <property type="entry name" value="HTH_XRE"/>
    <property type="match status" value="1"/>
</dbReference>
<dbReference type="GO" id="GO:0003677">
    <property type="term" value="F:DNA binding"/>
    <property type="evidence" value="ECO:0007669"/>
    <property type="project" value="InterPro"/>
</dbReference>
<dbReference type="PROSITE" id="PS50943">
    <property type="entry name" value="HTH_CROC1"/>
    <property type="match status" value="1"/>
</dbReference>
<gene>
    <name evidence="2" type="ORF">LMG8520_0649</name>
</gene>
<dbReference type="PATRIC" id="fig|1360.106.peg.680"/>
<comment type="caution">
    <text evidence="2">The sequence shown here is derived from an EMBL/GenBank/DDBJ whole genome shotgun (WGS) entry which is preliminary data.</text>
</comment>
<dbReference type="Pfam" id="PF13443">
    <property type="entry name" value="HTH_26"/>
    <property type="match status" value="1"/>
</dbReference>
<dbReference type="InterPro" id="IPR010982">
    <property type="entry name" value="Lambda_DNA-bd_dom_sf"/>
</dbReference>
<dbReference type="InterPro" id="IPR001387">
    <property type="entry name" value="Cro/C1-type_HTH"/>
</dbReference>
<protein>
    <recommendedName>
        <fullName evidence="1">HTH cro/C1-type domain-containing protein</fullName>
    </recommendedName>
</protein>
<dbReference type="CDD" id="cd00093">
    <property type="entry name" value="HTH_XRE"/>
    <property type="match status" value="1"/>
</dbReference>
<evidence type="ECO:0000313" key="3">
    <source>
        <dbReference type="Proteomes" id="UP000054230"/>
    </source>
</evidence>
<dbReference type="EMBL" id="LKLP01000033">
    <property type="protein sequence ID" value="KSU12780.1"/>
    <property type="molecule type" value="Genomic_DNA"/>
</dbReference>
<dbReference type="PANTHER" id="PTHR37301:SF1">
    <property type="entry name" value="DNA-BINDING PROTEIN"/>
    <property type="match status" value="1"/>
</dbReference>